<evidence type="ECO:0000313" key="1">
    <source>
        <dbReference type="EMBL" id="TWO69352.1"/>
    </source>
</evidence>
<evidence type="ECO:0000313" key="2">
    <source>
        <dbReference type="Proteomes" id="UP000318199"/>
    </source>
</evidence>
<sequence length="102" mass="11817">MKNDLPAALTHPDAERDAYNAAFYELGLRWHWDEATYAALVRQSPEPEVRIRRYLEQHHPHLLSVYDPSFLVAAVQERMLRTKPAPHRNFDWALATSSHVVG</sequence>
<name>A0A562ZL96_9BURK</name>
<gene>
    <name evidence="1" type="ORF">FN976_18855</name>
</gene>
<accession>A0A562ZL96</accession>
<keyword evidence="2" id="KW-1185">Reference proteome</keyword>
<protein>
    <submittedName>
        <fullName evidence="1">Uncharacterized protein</fullName>
    </submittedName>
</protein>
<dbReference type="AlphaFoldDB" id="A0A562ZL96"/>
<comment type="caution">
    <text evidence="1">The sequence shown here is derived from an EMBL/GenBank/DDBJ whole genome shotgun (WGS) entry which is preliminary data.</text>
</comment>
<dbReference type="Gene3D" id="1.10.150.240">
    <property type="entry name" value="Putative phosphatase, domain 2"/>
    <property type="match status" value="1"/>
</dbReference>
<dbReference type="EMBL" id="VOBQ01000015">
    <property type="protein sequence ID" value="TWO69352.1"/>
    <property type="molecule type" value="Genomic_DNA"/>
</dbReference>
<dbReference type="Proteomes" id="UP000318199">
    <property type="component" value="Unassembled WGS sequence"/>
</dbReference>
<dbReference type="RefSeq" id="WP_145894611.1">
    <property type="nucleotide sequence ID" value="NZ_VOBQ01000015.1"/>
</dbReference>
<proteinExistence type="predicted"/>
<dbReference type="OrthoDB" id="5293434at2"/>
<dbReference type="InterPro" id="IPR023198">
    <property type="entry name" value="PGP-like_dom2"/>
</dbReference>
<reference evidence="1 2" key="1">
    <citation type="submission" date="2019-07" db="EMBL/GenBank/DDBJ databases">
        <title>Caenimonas sedimenti sp. nov., isolated from activated sludge.</title>
        <authorList>
            <person name="Xu J."/>
        </authorList>
    </citation>
    <scope>NUCLEOTIDE SEQUENCE [LARGE SCALE GENOMIC DNA]</scope>
    <source>
        <strain evidence="1 2">HX-9-20</strain>
    </source>
</reference>
<organism evidence="1 2">
    <name type="scientific">Caenimonas sedimenti</name>
    <dbReference type="NCBI Taxonomy" id="2596921"/>
    <lineage>
        <taxon>Bacteria</taxon>
        <taxon>Pseudomonadati</taxon>
        <taxon>Pseudomonadota</taxon>
        <taxon>Betaproteobacteria</taxon>
        <taxon>Burkholderiales</taxon>
        <taxon>Comamonadaceae</taxon>
        <taxon>Caenimonas</taxon>
    </lineage>
</organism>